<dbReference type="CDD" id="cd00160">
    <property type="entry name" value="RhoGEF"/>
    <property type="match status" value="1"/>
</dbReference>
<evidence type="ECO:0000259" key="9">
    <source>
        <dbReference type="PROSITE" id="PS51021"/>
    </source>
</evidence>
<dbReference type="PANTHER" id="PTHR22834">
    <property type="entry name" value="NUCLEAR FUSION PROTEIN FUS2"/>
    <property type="match status" value="1"/>
</dbReference>
<dbReference type="GO" id="GO:0032955">
    <property type="term" value="P:regulation of division septum assembly"/>
    <property type="evidence" value="ECO:0007669"/>
    <property type="project" value="TreeGrafter"/>
</dbReference>
<dbReference type="SUPFAM" id="SSF48065">
    <property type="entry name" value="DBL homology domain (DH-domain)"/>
    <property type="match status" value="1"/>
</dbReference>
<dbReference type="EMBL" id="QEAM01000161">
    <property type="protein sequence ID" value="TPX44942.1"/>
    <property type="molecule type" value="Genomic_DNA"/>
</dbReference>
<feature type="compositionally biased region" description="Polar residues" evidence="7">
    <location>
        <begin position="352"/>
        <end position="363"/>
    </location>
</feature>
<dbReference type="VEuPathDB" id="FungiDB:SeMB42_g05410"/>
<dbReference type="InterPro" id="IPR027267">
    <property type="entry name" value="AH/BAR_dom_sf"/>
</dbReference>
<dbReference type="Proteomes" id="UP000320475">
    <property type="component" value="Unassembled WGS sequence"/>
</dbReference>
<dbReference type="InterPro" id="IPR035899">
    <property type="entry name" value="DBL_dom_sf"/>
</dbReference>
<dbReference type="Gene3D" id="1.20.900.10">
    <property type="entry name" value="Dbl homology (DH) domain"/>
    <property type="match status" value="1"/>
</dbReference>
<evidence type="ECO:0000256" key="4">
    <source>
        <dbReference type="ARBA" id="ARBA00022658"/>
    </source>
</evidence>
<dbReference type="InterPro" id="IPR001331">
    <property type="entry name" value="GDS_CDC24_CS"/>
</dbReference>
<feature type="compositionally biased region" description="Basic and acidic residues" evidence="7">
    <location>
        <begin position="16"/>
        <end position="26"/>
    </location>
</feature>
<dbReference type="Gene3D" id="1.20.1270.60">
    <property type="entry name" value="Arfaptin homology (AH) domain/BAR domain"/>
    <property type="match status" value="1"/>
</dbReference>
<dbReference type="GO" id="GO:0005085">
    <property type="term" value="F:guanyl-nucleotide exchange factor activity"/>
    <property type="evidence" value="ECO:0007669"/>
    <property type="project" value="UniProtKB-KW"/>
</dbReference>
<keyword evidence="4" id="KW-0344">Guanine-nucleotide releasing factor</keyword>
<dbReference type="SMART" id="SM00721">
    <property type="entry name" value="BAR"/>
    <property type="match status" value="1"/>
</dbReference>
<feature type="region of interest" description="Disordered" evidence="7">
    <location>
        <begin position="415"/>
        <end position="439"/>
    </location>
</feature>
<dbReference type="PROSITE" id="PS00741">
    <property type="entry name" value="DH_1"/>
    <property type="match status" value="1"/>
</dbReference>
<dbReference type="Pfam" id="PF03114">
    <property type="entry name" value="BAR"/>
    <property type="match status" value="1"/>
</dbReference>
<dbReference type="SMART" id="SM00325">
    <property type="entry name" value="RhoGEF"/>
    <property type="match status" value="1"/>
</dbReference>
<feature type="region of interest" description="Disordered" evidence="7">
    <location>
        <begin position="315"/>
        <end position="376"/>
    </location>
</feature>
<feature type="compositionally biased region" description="Polar residues" evidence="7">
    <location>
        <begin position="88"/>
        <end position="113"/>
    </location>
</feature>
<feature type="domain" description="BAR" evidence="9">
    <location>
        <begin position="675"/>
        <end position="906"/>
    </location>
</feature>
<feature type="compositionally biased region" description="Low complexity" evidence="7">
    <location>
        <begin position="30"/>
        <end position="51"/>
    </location>
</feature>
<reference evidence="10 11" key="1">
    <citation type="journal article" date="2019" name="Sci. Rep.">
        <title>Comparative genomics of chytrid fungi reveal insights into the obligate biotrophic and pathogenic lifestyle of Synchytrium endobioticum.</title>
        <authorList>
            <person name="van de Vossenberg B.T.L.H."/>
            <person name="Warris S."/>
            <person name="Nguyen H.D.T."/>
            <person name="van Gent-Pelzer M.P.E."/>
            <person name="Joly D.L."/>
            <person name="van de Geest H.C."/>
            <person name="Bonants P.J.M."/>
            <person name="Smith D.S."/>
            <person name="Levesque C.A."/>
            <person name="van der Lee T.A.J."/>
        </authorList>
    </citation>
    <scope>NUCLEOTIDE SEQUENCE [LARGE SCALE GENOMIC DNA]</scope>
    <source>
        <strain evidence="10 11">LEV6574</strain>
    </source>
</reference>
<feature type="compositionally biased region" description="Polar residues" evidence="7">
    <location>
        <begin position="70"/>
        <end position="81"/>
    </location>
</feature>
<feature type="region of interest" description="Disordered" evidence="7">
    <location>
        <begin position="169"/>
        <end position="277"/>
    </location>
</feature>
<evidence type="ECO:0000256" key="7">
    <source>
        <dbReference type="SAM" id="MobiDB-lite"/>
    </source>
</evidence>
<protein>
    <recommendedName>
        <fullName evidence="3">Dynamin-binding protein</fullName>
    </recommendedName>
    <alternativeName>
        <fullName evidence="6">Scaffold protein Tuba</fullName>
    </alternativeName>
</protein>
<feature type="compositionally biased region" description="Basic and acidic residues" evidence="7">
    <location>
        <begin position="327"/>
        <end position="337"/>
    </location>
</feature>
<evidence type="ECO:0000256" key="1">
    <source>
        <dbReference type="ARBA" id="ARBA00004282"/>
    </source>
</evidence>
<sequence length="906" mass="99735">MTDSDLKDPACGVDTTPRKRVEDLAKMFEQQSTSSSSSPSTTSRTMTRQQSAAARASTYNTSIKPKRRISSSVTVGLNNYHSGAATGKCQQPASQTSGNSTWQNQRQQSQLKRCSSGSEDGAGSEDLEISKSPSVSRLSKIFEAEDFHQLHSLNDSPYINSFGISTSRSPSRFGIKRHASSKPNSSALSIASSIEGDHQSSSRRSMRFVPPIPHQRPAKSPNLSADPIITSGPRSRAASISSLTASRQHTTQVASTGLHMSSRQSGESPHGICTPPDSSRTAYMNGCKTCNQVDRSELAAVVIMPLAERVTVLNAGGSSGSSLRFDNANDSHTDSYNKRPSSSFPRTPPESLPNSPSTMSHSYTDCEPQPPSPATHQININICTECTPPAQVDFPEVASPPHQFQTNNVTLNLTGLGSPLSPSAATTRSPTPMPSDDGRDMLLTEEELSRKRDERRAHVLRELVETERSFLNDMEALRDVFYYPALQTGVLSVTDIRILFSNIEAVIEISRWFLTYLEAACNPEDDYAGDAFLNAAPQLEEVFTEFCKHNEASITRLQDLVGPSGPDEAKEFLKSGQAQLAGRTQAWDLGSLLIKPVQRVLKYPLLIKQLIKDTTPTHSDSEQLRLALKEMERIAEKINEVKKRRDIVEKYVEGKGQTNIVRGINKKLARGTQRVKEGVGLSTVNVDMAYESLAGRFEAIQAELIDLRQKCVDWVKSVRDYAEVHEALAVNWEDAYSGNSGTFTVVEYRKACARISSTLYKDAETRMKTSVFGLIEQLQAQFKNPGTLMKKRDAKALDFNRVQGMKARGDTVERGLAESANMYTSMNSQLVEELPKFVSLAESMLEIIVARIAQVQAQTYQDLHTMLRDGLPRDLVVEHSLVSESLDDYVRCVISLGSQCEVVQDT</sequence>
<comment type="subcellular location">
    <subcellularLocation>
        <location evidence="1">Cell junction</location>
    </subcellularLocation>
    <subcellularLocation>
        <location evidence="2">Golgi apparatus</location>
        <location evidence="2">Golgi stack</location>
    </subcellularLocation>
</comment>
<dbReference type="GO" id="GO:0005795">
    <property type="term" value="C:Golgi stack"/>
    <property type="evidence" value="ECO:0007669"/>
    <property type="project" value="UniProtKB-SubCell"/>
</dbReference>
<evidence type="ECO:0000259" key="8">
    <source>
        <dbReference type="PROSITE" id="PS50010"/>
    </source>
</evidence>
<feature type="compositionally biased region" description="Polar residues" evidence="7">
    <location>
        <begin position="181"/>
        <end position="192"/>
    </location>
</feature>
<dbReference type="AlphaFoldDB" id="A0A507D0J6"/>
<keyword evidence="5" id="KW-0965">Cell junction</keyword>
<dbReference type="PROSITE" id="PS50010">
    <property type="entry name" value="DH_2"/>
    <property type="match status" value="1"/>
</dbReference>
<dbReference type="GO" id="GO:0031991">
    <property type="term" value="P:regulation of actomyosin contractile ring contraction"/>
    <property type="evidence" value="ECO:0007669"/>
    <property type="project" value="TreeGrafter"/>
</dbReference>
<dbReference type="SUPFAM" id="SSF103657">
    <property type="entry name" value="BAR/IMD domain-like"/>
    <property type="match status" value="1"/>
</dbReference>
<dbReference type="PROSITE" id="PS51021">
    <property type="entry name" value="BAR"/>
    <property type="match status" value="1"/>
</dbReference>
<dbReference type="InterPro" id="IPR004148">
    <property type="entry name" value="BAR_dom"/>
</dbReference>
<dbReference type="PANTHER" id="PTHR22834:SF20">
    <property type="entry name" value="SH3 DOMAIN-CONTAINING PROTEIN"/>
    <property type="match status" value="1"/>
</dbReference>
<evidence type="ECO:0000313" key="10">
    <source>
        <dbReference type="EMBL" id="TPX44942.1"/>
    </source>
</evidence>
<feature type="domain" description="DH" evidence="8">
    <location>
        <begin position="455"/>
        <end position="641"/>
    </location>
</feature>
<proteinExistence type="predicted"/>
<dbReference type="InterPro" id="IPR000219">
    <property type="entry name" value="DH_dom"/>
</dbReference>
<feature type="compositionally biased region" description="Polar residues" evidence="7">
    <location>
        <begin position="415"/>
        <end position="430"/>
    </location>
</feature>
<feature type="region of interest" description="Disordered" evidence="7">
    <location>
        <begin position="1"/>
        <end position="134"/>
    </location>
</feature>
<evidence type="ECO:0000256" key="6">
    <source>
        <dbReference type="ARBA" id="ARBA00032587"/>
    </source>
</evidence>
<accession>A0A507D0J6</accession>
<evidence type="ECO:0000256" key="5">
    <source>
        <dbReference type="ARBA" id="ARBA00022949"/>
    </source>
</evidence>
<evidence type="ECO:0000256" key="3">
    <source>
        <dbReference type="ARBA" id="ARBA00018186"/>
    </source>
</evidence>
<name>A0A507D0J6_9FUNG</name>
<gene>
    <name evidence="10" type="ORF">SeLEV6574_g04178</name>
</gene>
<feature type="compositionally biased region" description="Polar residues" evidence="7">
    <location>
        <begin position="238"/>
        <end position="267"/>
    </location>
</feature>
<evidence type="ECO:0000256" key="2">
    <source>
        <dbReference type="ARBA" id="ARBA00004348"/>
    </source>
</evidence>
<comment type="caution">
    <text evidence="10">The sequence shown here is derived from an EMBL/GenBank/DDBJ whole genome shotgun (WGS) entry which is preliminary data.</text>
</comment>
<dbReference type="GO" id="GO:0035556">
    <property type="term" value="P:intracellular signal transduction"/>
    <property type="evidence" value="ECO:0007669"/>
    <property type="project" value="InterPro"/>
</dbReference>
<dbReference type="OrthoDB" id="10256089at2759"/>
<evidence type="ECO:0000313" key="11">
    <source>
        <dbReference type="Proteomes" id="UP000320475"/>
    </source>
</evidence>
<dbReference type="Pfam" id="PF00621">
    <property type="entry name" value="RhoGEF"/>
    <property type="match status" value="1"/>
</dbReference>
<dbReference type="InterPro" id="IPR051492">
    <property type="entry name" value="Dynamin-Rho_GEF"/>
</dbReference>
<organism evidence="10 11">
    <name type="scientific">Synchytrium endobioticum</name>
    <dbReference type="NCBI Taxonomy" id="286115"/>
    <lineage>
        <taxon>Eukaryota</taxon>
        <taxon>Fungi</taxon>
        <taxon>Fungi incertae sedis</taxon>
        <taxon>Chytridiomycota</taxon>
        <taxon>Chytridiomycota incertae sedis</taxon>
        <taxon>Chytridiomycetes</taxon>
        <taxon>Synchytriales</taxon>
        <taxon>Synchytriaceae</taxon>
        <taxon>Synchytrium</taxon>
    </lineage>
</organism>